<comment type="caution">
    <text evidence="4">The sequence shown here is derived from an EMBL/GenBank/DDBJ whole genome shotgun (WGS) entry which is preliminary data.</text>
</comment>
<feature type="region of interest" description="Disordered" evidence="1">
    <location>
        <begin position="1"/>
        <end position="83"/>
    </location>
</feature>
<keyword evidence="2" id="KW-0812">Transmembrane</keyword>
<gene>
    <name evidence="4" type="ORF">GCM10007368_26690</name>
</gene>
<evidence type="ECO:0000256" key="2">
    <source>
        <dbReference type="SAM" id="Phobius"/>
    </source>
</evidence>
<keyword evidence="5" id="KW-1185">Reference proteome</keyword>
<dbReference type="Pfam" id="PF13828">
    <property type="entry name" value="DUF4190"/>
    <property type="match status" value="1"/>
</dbReference>
<sequence>MGMDQGDGFRGTGATDGWNPYEPVADDQGGSTTPPGQAHGPATSTVAEPYTGYTTQETSPYAQSPYAQSPYAQSPYPAAAPAPQGTDGVSIAALVTGILGLALVPLVLGIVGVSRTTRSQRPGKGLAIAGIVLGALSTVGWLIGVLVLVATFGALEQQGVLDDLSSEISQGTAQSYGDDATLDGLYDSCEGGDDLACDELYWESAPGSEYEDFALTCGGRGDRCLFDVGED</sequence>
<evidence type="ECO:0000259" key="3">
    <source>
        <dbReference type="Pfam" id="PF13828"/>
    </source>
</evidence>
<dbReference type="EMBL" id="BMDG01000009">
    <property type="protein sequence ID" value="GGI09540.1"/>
    <property type="molecule type" value="Genomic_DNA"/>
</dbReference>
<protein>
    <recommendedName>
        <fullName evidence="3">DUF4190 domain-containing protein</fullName>
    </recommendedName>
</protein>
<feature type="compositionally biased region" description="Low complexity" evidence="1">
    <location>
        <begin position="59"/>
        <end position="83"/>
    </location>
</feature>
<dbReference type="Proteomes" id="UP000632535">
    <property type="component" value="Unassembled WGS sequence"/>
</dbReference>
<accession>A0ABQ2B9W4</accession>
<evidence type="ECO:0000313" key="5">
    <source>
        <dbReference type="Proteomes" id="UP000632535"/>
    </source>
</evidence>
<keyword evidence="2" id="KW-1133">Transmembrane helix</keyword>
<feature type="compositionally biased region" description="Polar residues" evidence="1">
    <location>
        <begin position="42"/>
        <end position="58"/>
    </location>
</feature>
<feature type="transmembrane region" description="Helical" evidence="2">
    <location>
        <begin position="125"/>
        <end position="155"/>
    </location>
</feature>
<evidence type="ECO:0000313" key="4">
    <source>
        <dbReference type="EMBL" id="GGI09540.1"/>
    </source>
</evidence>
<organism evidence="4 5">
    <name type="scientific">Isoptericola cucumis</name>
    <dbReference type="NCBI Taxonomy" id="1776856"/>
    <lineage>
        <taxon>Bacteria</taxon>
        <taxon>Bacillati</taxon>
        <taxon>Actinomycetota</taxon>
        <taxon>Actinomycetes</taxon>
        <taxon>Micrococcales</taxon>
        <taxon>Promicromonosporaceae</taxon>
        <taxon>Isoptericola</taxon>
    </lineage>
</organism>
<feature type="transmembrane region" description="Helical" evidence="2">
    <location>
        <begin position="91"/>
        <end position="113"/>
    </location>
</feature>
<dbReference type="InterPro" id="IPR025241">
    <property type="entry name" value="DUF4190"/>
</dbReference>
<feature type="domain" description="DUF4190" evidence="3">
    <location>
        <begin position="90"/>
        <end position="143"/>
    </location>
</feature>
<keyword evidence="2" id="KW-0472">Membrane</keyword>
<reference evidence="5" key="1">
    <citation type="journal article" date="2019" name="Int. J. Syst. Evol. Microbiol.">
        <title>The Global Catalogue of Microorganisms (GCM) 10K type strain sequencing project: providing services to taxonomists for standard genome sequencing and annotation.</title>
        <authorList>
            <consortium name="The Broad Institute Genomics Platform"/>
            <consortium name="The Broad Institute Genome Sequencing Center for Infectious Disease"/>
            <person name="Wu L."/>
            <person name="Ma J."/>
        </authorList>
    </citation>
    <scope>NUCLEOTIDE SEQUENCE [LARGE SCALE GENOMIC DNA]</scope>
    <source>
        <strain evidence="5">CCM 8653</strain>
    </source>
</reference>
<proteinExistence type="predicted"/>
<name>A0ABQ2B9W4_9MICO</name>
<evidence type="ECO:0000256" key="1">
    <source>
        <dbReference type="SAM" id="MobiDB-lite"/>
    </source>
</evidence>